<feature type="compositionally biased region" description="Basic and acidic residues" evidence="1">
    <location>
        <begin position="1"/>
        <end position="11"/>
    </location>
</feature>
<reference evidence="2 3" key="1">
    <citation type="journal article" date="2019" name="Sci. Rep.">
        <title>Comparative genomics of chytrid fungi reveal insights into the obligate biotrophic and pathogenic lifestyle of Synchytrium endobioticum.</title>
        <authorList>
            <person name="van de Vossenberg B.T.L.H."/>
            <person name="Warris S."/>
            <person name="Nguyen H.D.T."/>
            <person name="van Gent-Pelzer M.P.E."/>
            <person name="Joly D.L."/>
            <person name="van de Geest H.C."/>
            <person name="Bonants P.J.M."/>
            <person name="Smith D.S."/>
            <person name="Levesque C.A."/>
            <person name="van der Lee T.A.J."/>
        </authorList>
    </citation>
    <scope>NUCLEOTIDE SEQUENCE [LARGE SCALE GENOMIC DNA]</scope>
    <source>
        <strain evidence="2 3">CBS 809.83</strain>
    </source>
</reference>
<dbReference type="Pfam" id="PF06224">
    <property type="entry name" value="AlkZ-like"/>
    <property type="match status" value="1"/>
</dbReference>
<feature type="compositionally biased region" description="Low complexity" evidence="1">
    <location>
        <begin position="96"/>
        <end position="113"/>
    </location>
</feature>
<keyword evidence="3" id="KW-1185">Reference proteome</keyword>
<feature type="compositionally biased region" description="Polar residues" evidence="1">
    <location>
        <begin position="63"/>
        <end position="72"/>
    </location>
</feature>
<evidence type="ECO:0000256" key="1">
    <source>
        <dbReference type="SAM" id="MobiDB-lite"/>
    </source>
</evidence>
<evidence type="ECO:0000313" key="3">
    <source>
        <dbReference type="Proteomes" id="UP000318582"/>
    </source>
</evidence>
<dbReference type="PANTHER" id="PTHR38479:SF2">
    <property type="entry name" value="WINGED HELIX DNA-BINDING DOMAIN-CONTAINING PROTEIN"/>
    <property type="match status" value="1"/>
</dbReference>
<proteinExistence type="predicted"/>
<dbReference type="Proteomes" id="UP000318582">
    <property type="component" value="Unassembled WGS sequence"/>
</dbReference>
<dbReference type="EMBL" id="QEAQ01000054">
    <property type="protein sequence ID" value="TPX57322.1"/>
    <property type="molecule type" value="Genomic_DNA"/>
</dbReference>
<gene>
    <name evidence="2" type="ORF">PhCBS80983_g03902</name>
</gene>
<protein>
    <recommendedName>
        <fullName evidence="4">Winged helix DNA-binding domain-containing protein</fullName>
    </recommendedName>
</protein>
<name>A0A507E0T0_9FUNG</name>
<dbReference type="InterPro" id="IPR009351">
    <property type="entry name" value="AlkZ-like"/>
</dbReference>
<accession>A0A507E0T0</accession>
<organism evidence="2 3">
    <name type="scientific">Powellomyces hirtus</name>
    <dbReference type="NCBI Taxonomy" id="109895"/>
    <lineage>
        <taxon>Eukaryota</taxon>
        <taxon>Fungi</taxon>
        <taxon>Fungi incertae sedis</taxon>
        <taxon>Chytridiomycota</taxon>
        <taxon>Chytridiomycota incertae sedis</taxon>
        <taxon>Chytridiomycetes</taxon>
        <taxon>Spizellomycetales</taxon>
        <taxon>Powellomycetaceae</taxon>
        <taxon>Powellomyces</taxon>
    </lineage>
</organism>
<comment type="caution">
    <text evidence="2">The sequence shown here is derived from an EMBL/GenBank/DDBJ whole genome shotgun (WGS) entry which is preliminary data.</text>
</comment>
<dbReference type="PANTHER" id="PTHR38479">
    <property type="entry name" value="LMO0824 PROTEIN"/>
    <property type="match status" value="1"/>
</dbReference>
<feature type="region of interest" description="Disordered" evidence="1">
    <location>
        <begin position="90"/>
        <end position="113"/>
    </location>
</feature>
<feature type="region of interest" description="Disordered" evidence="1">
    <location>
        <begin position="1"/>
        <end position="72"/>
    </location>
</feature>
<dbReference type="AlphaFoldDB" id="A0A507E0T0"/>
<sequence>MKRAGDWEGRLRNASKRQATGASKRSAVEVAAPLPPPKTTARKSVREAQNGASVNEVSEAATEPSQDIFESTVSKTVDSDEVLTELSGAIIEPRGSSSPSPLPSSSSIASFTSTPSVTENQIRYYRLRANHLVNSDLRGPAGLSTIAAALFGIQAQEPVSAFASCWQRMWGGARVHDDGAKQQADPTKKKSSGDDEQHRITLSQLSTWFLSSTGLIRIWGQRATLHMYDRNDWPLICSAVGDFVTAGRVASVKAGRVTGKDAAAELARARDTFRGVLASGQTVSATDIAALGFNPKLTYSILMCATVAGQGGRIDVGGIGTASVLAPRSVIAPEAECPWREVDKADALVEAARRFFKTYGPALETDFRYFMTLTAGPSRQAVETLIASRELTAVTISTRPSPTKLKKKPDIYYISTAALPTLLAPIPPLTQWPVRLLYRFDPLLLAHADKSFWIPAHHKSKVWTPNGIILPTVLVEGRVTATWKFSKEKDETTRFVVSRLPEEEEYGSDTKRELERQGRGFAEFMGLKFGDIAFNKH</sequence>
<feature type="region of interest" description="Disordered" evidence="1">
    <location>
        <begin position="176"/>
        <end position="197"/>
    </location>
</feature>
<evidence type="ECO:0008006" key="4">
    <source>
        <dbReference type="Google" id="ProtNLM"/>
    </source>
</evidence>
<evidence type="ECO:0000313" key="2">
    <source>
        <dbReference type="EMBL" id="TPX57322.1"/>
    </source>
</evidence>